<comment type="caution">
    <text evidence="2">The sequence shown here is derived from an EMBL/GenBank/DDBJ whole genome shotgun (WGS) entry which is preliminary data.</text>
</comment>
<evidence type="ECO:0000313" key="3">
    <source>
        <dbReference type="Proteomes" id="UP000283128"/>
    </source>
</evidence>
<dbReference type="OrthoDB" id="70307at2"/>
<keyword evidence="3" id="KW-1185">Reference proteome</keyword>
<reference evidence="2 3" key="1">
    <citation type="submission" date="2019-01" db="EMBL/GenBank/DDBJ databases">
        <title>Genome sequences of Streptomyces and Rhizobium isolates collected from root and soil.</title>
        <authorList>
            <person name="Chhettri S."/>
            <person name="Sevigny J.L."/>
            <person name="Sen A."/>
            <person name="Ennis N."/>
            <person name="Tisa L."/>
        </authorList>
    </citation>
    <scope>NUCLEOTIDE SEQUENCE [LARGE SCALE GENOMIC DNA]</scope>
    <source>
        <strain evidence="2 3">San01</strain>
    </source>
</reference>
<protein>
    <submittedName>
        <fullName evidence="2">Uncharacterized protein</fullName>
    </submittedName>
</protein>
<gene>
    <name evidence="2" type="ORF">EOT10_26015</name>
</gene>
<dbReference type="AlphaFoldDB" id="A0A3S2WF18"/>
<dbReference type="EMBL" id="RZYA01000014">
    <property type="protein sequence ID" value="RVU20815.1"/>
    <property type="molecule type" value="Genomic_DNA"/>
</dbReference>
<evidence type="ECO:0000256" key="1">
    <source>
        <dbReference type="SAM" id="MobiDB-lite"/>
    </source>
</evidence>
<organism evidence="2 3">
    <name type="scientific">Streptomyces antnestii</name>
    <dbReference type="NCBI Taxonomy" id="2494256"/>
    <lineage>
        <taxon>Bacteria</taxon>
        <taxon>Bacillati</taxon>
        <taxon>Actinomycetota</taxon>
        <taxon>Actinomycetes</taxon>
        <taxon>Kitasatosporales</taxon>
        <taxon>Streptomycetaceae</taxon>
        <taxon>Streptomyces</taxon>
    </lineage>
</organism>
<dbReference type="Proteomes" id="UP000283128">
    <property type="component" value="Unassembled WGS sequence"/>
</dbReference>
<proteinExistence type="predicted"/>
<feature type="region of interest" description="Disordered" evidence="1">
    <location>
        <begin position="1"/>
        <end position="37"/>
    </location>
</feature>
<accession>A0A3S2WF18</accession>
<evidence type="ECO:0000313" key="2">
    <source>
        <dbReference type="EMBL" id="RVU20815.1"/>
    </source>
</evidence>
<dbReference type="RefSeq" id="WP_127830770.1">
    <property type="nucleotide sequence ID" value="NZ_RZYA01000014.1"/>
</dbReference>
<sequence>MSPDNVPEPRHSTGVAPDVHGTKPSEEKVKQGKPLPYDNGPFIAMHLGKMMDETAHAASVRIMNKQIWDKAGTAKALDVLREMLETAEQKDREQLHTLLQDFARPTEHAG</sequence>
<name>A0A3S2WF18_9ACTN</name>
<feature type="compositionally biased region" description="Basic and acidic residues" evidence="1">
    <location>
        <begin position="20"/>
        <end position="30"/>
    </location>
</feature>